<dbReference type="AlphaFoldDB" id="A0A5N0EHC6"/>
<protein>
    <recommendedName>
        <fullName evidence="3">DUF8020 domain-containing protein</fullName>
    </recommendedName>
</protein>
<gene>
    <name evidence="4" type="ORF">F3087_07165</name>
</gene>
<dbReference type="Proteomes" id="UP000323876">
    <property type="component" value="Unassembled WGS sequence"/>
</dbReference>
<keyword evidence="2" id="KW-1133">Transmembrane helix</keyword>
<keyword evidence="2" id="KW-0812">Transmembrane</keyword>
<evidence type="ECO:0000259" key="3">
    <source>
        <dbReference type="Pfam" id="PF26059"/>
    </source>
</evidence>
<feature type="compositionally biased region" description="Polar residues" evidence="1">
    <location>
        <begin position="224"/>
        <end position="233"/>
    </location>
</feature>
<proteinExistence type="predicted"/>
<name>A0A5N0EHC6_9NOCA</name>
<keyword evidence="5" id="KW-1185">Reference proteome</keyword>
<organism evidence="4 5">
    <name type="scientific">Nocardia colli</name>
    <dbReference type="NCBI Taxonomy" id="2545717"/>
    <lineage>
        <taxon>Bacteria</taxon>
        <taxon>Bacillati</taxon>
        <taxon>Actinomycetota</taxon>
        <taxon>Actinomycetes</taxon>
        <taxon>Mycobacteriales</taxon>
        <taxon>Nocardiaceae</taxon>
        <taxon>Nocardia</taxon>
    </lineage>
</organism>
<feature type="compositionally biased region" description="Basic and acidic residues" evidence="1">
    <location>
        <begin position="193"/>
        <end position="220"/>
    </location>
</feature>
<dbReference type="OrthoDB" id="4551564at2"/>
<dbReference type="InterPro" id="IPR058333">
    <property type="entry name" value="DUF8020"/>
</dbReference>
<keyword evidence="2" id="KW-0472">Membrane</keyword>
<dbReference type="RefSeq" id="WP_150401063.1">
    <property type="nucleotide sequence ID" value="NZ_VXLC01000003.1"/>
</dbReference>
<dbReference type="EMBL" id="VXLC01000003">
    <property type="protein sequence ID" value="KAA8888788.1"/>
    <property type="molecule type" value="Genomic_DNA"/>
</dbReference>
<feature type="transmembrane region" description="Helical" evidence="2">
    <location>
        <begin position="134"/>
        <end position="160"/>
    </location>
</feature>
<accession>A0A5N0EHC6</accession>
<evidence type="ECO:0000313" key="4">
    <source>
        <dbReference type="EMBL" id="KAA8888788.1"/>
    </source>
</evidence>
<evidence type="ECO:0000256" key="1">
    <source>
        <dbReference type="SAM" id="MobiDB-lite"/>
    </source>
</evidence>
<feature type="region of interest" description="Disordered" evidence="1">
    <location>
        <begin position="193"/>
        <end position="233"/>
    </location>
</feature>
<feature type="transmembrane region" description="Helical" evidence="2">
    <location>
        <begin position="167"/>
        <end position="187"/>
    </location>
</feature>
<sequence>MGIKKIAVAATFTLAATGIVGNVAQAEPAPAISAYPSTLTGTEQDVAFAVSRSADGKSLSADLFGGTFSMTEDAVQVTDATGTVIASLPLTVELDQGTVELRPRLDAAGTHLTAEPVGYWRQTSPRERSIQTGMAIGAFTGALAGGILGLAIGIAGAGVLALITLPVGFLGGALLGGAIGAGLGAAVPNSDIPDRWDYVPDPKPDDRKPDPEPFPKRDPWNDCDSINHSINCH</sequence>
<evidence type="ECO:0000313" key="5">
    <source>
        <dbReference type="Proteomes" id="UP000323876"/>
    </source>
</evidence>
<feature type="domain" description="DUF8020" evidence="3">
    <location>
        <begin position="49"/>
        <end position="116"/>
    </location>
</feature>
<evidence type="ECO:0000256" key="2">
    <source>
        <dbReference type="SAM" id="Phobius"/>
    </source>
</evidence>
<dbReference type="Pfam" id="PF26059">
    <property type="entry name" value="DUF8020"/>
    <property type="match status" value="1"/>
</dbReference>
<comment type="caution">
    <text evidence="4">The sequence shown here is derived from an EMBL/GenBank/DDBJ whole genome shotgun (WGS) entry which is preliminary data.</text>
</comment>
<reference evidence="4 5" key="1">
    <citation type="submission" date="2019-09" db="EMBL/GenBank/DDBJ databases">
        <authorList>
            <person name="Wang X."/>
        </authorList>
    </citation>
    <scope>NUCLEOTIDE SEQUENCE [LARGE SCALE GENOMIC DNA]</scope>
    <source>
        <strain evidence="4 5">CICC 11023</strain>
    </source>
</reference>